<protein>
    <submittedName>
        <fullName evidence="1">Uncharacterized protein</fullName>
    </submittedName>
</protein>
<proteinExistence type="predicted"/>
<organism evidence="1">
    <name type="scientific">Anguilla anguilla</name>
    <name type="common">European freshwater eel</name>
    <name type="synonym">Muraena anguilla</name>
    <dbReference type="NCBI Taxonomy" id="7936"/>
    <lineage>
        <taxon>Eukaryota</taxon>
        <taxon>Metazoa</taxon>
        <taxon>Chordata</taxon>
        <taxon>Craniata</taxon>
        <taxon>Vertebrata</taxon>
        <taxon>Euteleostomi</taxon>
        <taxon>Actinopterygii</taxon>
        <taxon>Neopterygii</taxon>
        <taxon>Teleostei</taxon>
        <taxon>Anguilliformes</taxon>
        <taxon>Anguillidae</taxon>
        <taxon>Anguilla</taxon>
    </lineage>
</organism>
<dbReference type="EMBL" id="GBXM01063563">
    <property type="protein sequence ID" value="JAH45014.1"/>
    <property type="molecule type" value="Transcribed_RNA"/>
</dbReference>
<reference evidence="1" key="1">
    <citation type="submission" date="2014-11" db="EMBL/GenBank/DDBJ databases">
        <authorList>
            <person name="Amaro Gonzalez C."/>
        </authorList>
    </citation>
    <scope>NUCLEOTIDE SEQUENCE</scope>
</reference>
<name>A0A0E9SUH0_ANGAN</name>
<sequence length="15" mass="1855">MEVRVQCKETQKGRY</sequence>
<reference evidence="1" key="2">
    <citation type="journal article" date="2015" name="Fish Shellfish Immunol.">
        <title>Early steps in the European eel (Anguilla anguilla)-Vibrio vulnificus interaction in the gills: Role of the RtxA13 toxin.</title>
        <authorList>
            <person name="Callol A."/>
            <person name="Pajuelo D."/>
            <person name="Ebbesson L."/>
            <person name="Teles M."/>
            <person name="MacKenzie S."/>
            <person name="Amaro C."/>
        </authorList>
    </citation>
    <scope>NUCLEOTIDE SEQUENCE</scope>
</reference>
<accession>A0A0E9SUH0</accession>
<evidence type="ECO:0000313" key="1">
    <source>
        <dbReference type="EMBL" id="JAH45014.1"/>
    </source>
</evidence>